<evidence type="ECO:0000313" key="3">
    <source>
        <dbReference type="Proteomes" id="UP000028703"/>
    </source>
</evidence>
<evidence type="ECO:0000256" key="1">
    <source>
        <dbReference type="SAM" id="SignalP"/>
    </source>
</evidence>
<evidence type="ECO:0008006" key="4">
    <source>
        <dbReference type="Google" id="ProtNLM"/>
    </source>
</evidence>
<protein>
    <recommendedName>
        <fullName evidence="4">GLPGLI family protein</fullName>
    </recommendedName>
</protein>
<comment type="caution">
    <text evidence="2">The sequence shown here is derived from an EMBL/GenBank/DDBJ whole genome shotgun (WGS) entry which is preliminary data.</text>
</comment>
<feature type="chain" id="PRO_5001801094" description="GLPGLI family protein" evidence="1">
    <location>
        <begin position="19"/>
        <end position="272"/>
    </location>
</feature>
<proteinExistence type="predicted"/>
<dbReference type="EMBL" id="JPRO01000010">
    <property type="protein sequence ID" value="KFF02791.1"/>
    <property type="molecule type" value="Genomic_DNA"/>
</dbReference>
<feature type="signal peptide" evidence="1">
    <location>
        <begin position="1"/>
        <end position="18"/>
    </location>
</feature>
<organism evidence="2 3">
    <name type="scientific">Chryseobacterium luteum</name>
    <dbReference type="NCBI Taxonomy" id="421531"/>
    <lineage>
        <taxon>Bacteria</taxon>
        <taxon>Pseudomonadati</taxon>
        <taxon>Bacteroidota</taxon>
        <taxon>Flavobacteriia</taxon>
        <taxon>Flavobacteriales</taxon>
        <taxon>Weeksellaceae</taxon>
        <taxon>Chryseobacterium group</taxon>
        <taxon>Chryseobacterium</taxon>
    </lineage>
</organism>
<keyword evidence="1" id="KW-0732">Signal</keyword>
<dbReference type="Proteomes" id="UP000028703">
    <property type="component" value="Unassembled WGS sequence"/>
</dbReference>
<dbReference type="STRING" id="421531.IX38_12530"/>
<dbReference type="InterPro" id="IPR005901">
    <property type="entry name" value="GLPGLI"/>
</dbReference>
<dbReference type="NCBIfam" id="TIGR01200">
    <property type="entry name" value="GLPGLI"/>
    <property type="match status" value="1"/>
</dbReference>
<dbReference type="AlphaFoldDB" id="A0A085ZEC7"/>
<dbReference type="eggNOG" id="ENOG5032Y7Q">
    <property type="taxonomic scope" value="Bacteria"/>
</dbReference>
<dbReference type="RefSeq" id="WP_034705431.1">
    <property type="nucleotide sequence ID" value="NZ_JPRO01000010.1"/>
</dbReference>
<evidence type="ECO:0000313" key="2">
    <source>
        <dbReference type="EMBL" id="KFF02791.1"/>
    </source>
</evidence>
<reference evidence="2 3" key="1">
    <citation type="submission" date="2014-07" db="EMBL/GenBank/DDBJ databases">
        <title>Genome of Chryseobacterium luteum DSM 18605.</title>
        <authorList>
            <person name="Stropko S.J."/>
            <person name="Pipes S.E."/>
            <person name="Newman J.D."/>
        </authorList>
    </citation>
    <scope>NUCLEOTIDE SEQUENCE [LARGE SCALE GENOMIC DNA]</scope>
    <source>
        <strain evidence="2 3">DSM 18605</strain>
    </source>
</reference>
<name>A0A085ZEC7_9FLAO</name>
<keyword evidence="3" id="KW-1185">Reference proteome</keyword>
<dbReference type="Pfam" id="PF09697">
    <property type="entry name" value="Porph_ging"/>
    <property type="match status" value="1"/>
</dbReference>
<gene>
    <name evidence="2" type="ORF">IX38_12530</name>
</gene>
<accession>A0A085ZEC7</accession>
<sequence length="272" mass="31296">MKILITFTLVMLGIFANAQNKRFTYEYQFVPDSTNVSDLKNEVMNLDVSESGSKFYSYTVYNSDSLMKIDVEKQMAAGGMLNLKSNNRRGLVRYAVTKKYPKYEVFLQNRILRDQYNVSEERPIVWKITSEKLKVGEWMTQKAETDFAGRHWYAWFTTDIPIQDGPYKFHGLPGLMVKMEDQTQSHRFTLKAVKNISSIPKDVFGANEISVNAKQYSKILKDYENDPARGFKQAQMGGAIMVTKDGQSSNIKDQEASIKEKIKKDNNKIELD</sequence>